<dbReference type="Gramene" id="ESR62055">
    <property type="protein sequence ID" value="ESR62055"/>
    <property type="gene ID" value="CICLE_v10016755mg"/>
</dbReference>
<accession>V4UCZ7</accession>
<dbReference type="Pfam" id="PF04852">
    <property type="entry name" value="ALOG_dom"/>
    <property type="match status" value="1"/>
</dbReference>
<dbReference type="PANTHER" id="PTHR31165">
    <property type="entry name" value="PROTEIN G1-LIKE2"/>
    <property type="match status" value="1"/>
</dbReference>
<dbReference type="OrthoDB" id="1906822at2759"/>
<comment type="similarity">
    <text evidence="2">Belongs to the plant homeotic and developmental regulators ALOG protein family.</text>
</comment>
<evidence type="ECO:0000256" key="6">
    <source>
        <dbReference type="ARBA" id="ARBA00023163"/>
    </source>
</evidence>
<dbReference type="InterPro" id="IPR006936">
    <property type="entry name" value="ALOG_dom"/>
</dbReference>
<evidence type="ECO:0000256" key="2">
    <source>
        <dbReference type="ARBA" id="ARBA00010308"/>
    </source>
</evidence>
<feature type="domain" description="ALOG" evidence="8">
    <location>
        <begin position="55"/>
        <end position="182"/>
    </location>
</feature>
<comment type="subcellular location">
    <subcellularLocation>
        <location evidence="1">Nucleus</location>
    </subcellularLocation>
</comment>
<keyword evidence="6" id="KW-0804">Transcription</keyword>
<dbReference type="InterPro" id="IPR040222">
    <property type="entry name" value="ALOG"/>
</dbReference>
<evidence type="ECO:0000256" key="3">
    <source>
        <dbReference type="ARBA" id="ARBA00022473"/>
    </source>
</evidence>
<dbReference type="Proteomes" id="UP000030687">
    <property type="component" value="Unassembled WGS sequence"/>
</dbReference>
<dbReference type="GO" id="GO:0003677">
    <property type="term" value="F:DNA binding"/>
    <property type="evidence" value="ECO:0007669"/>
    <property type="project" value="UniProtKB-KW"/>
</dbReference>
<keyword evidence="7" id="KW-0539">Nucleus</keyword>
<reference evidence="9 10" key="1">
    <citation type="submission" date="2013-10" db="EMBL/GenBank/DDBJ databases">
        <authorList>
            <consortium name="International Citrus Genome Consortium"/>
            <person name="Jenkins J."/>
            <person name="Schmutz J."/>
            <person name="Prochnik S."/>
            <person name="Rokhsar D."/>
            <person name="Gmitter F."/>
            <person name="Ollitrault P."/>
            <person name="Machado M."/>
            <person name="Talon M."/>
            <person name="Wincker P."/>
            <person name="Jaillon O."/>
            <person name="Morgante M."/>
        </authorList>
    </citation>
    <scope>NUCLEOTIDE SEQUENCE</scope>
    <source>
        <strain evidence="10">cv. Clemenules</strain>
    </source>
</reference>
<sequence>MSAAVSAAAAAACCSSKSSSTTTSRTTTTSARTHHSMLFSSPQASIQSPVVLFGRYEAQKRRDWDTFMQYLSQHGPPLALSRCSVAHVLEFLKYLDQFGKTKVHAQSCPFFGHAHAPAPCPCPLMQASGSLDALVGRLRAAYEENGGQPAINPFSARAVRLYLRDVRDVQAEARGMIGYDQKKTRKKNYMPHHIQQQEQYYD</sequence>
<keyword evidence="10" id="KW-1185">Reference proteome</keyword>
<keyword evidence="5" id="KW-0238">DNA-binding</keyword>
<dbReference type="GO" id="GO:0009416">
    <property type="term" value="P:response to light stimulus"/>
    <property type="evidence" value="ECO:0007669"/>
    <property type="project" value="TreeGrafter"/>
</dbReference>
<dbReference type="GO" id="GO:0009299">
    <property type="term" value="P:mRNA transcription"/>
    <property type="evidence" value="ECO:0007669"/>
    <property type="project" value="TreeGrafter"/>
</dbReference>
<dbReference type="PANTHER" id="PTHR31165:SF2">
    <property type="entry name" value="ALOG DOMAIN-CONTAINING PROTEIN"/>
    <property type="match status" value="1"/>
</dbReference>
<proteinExistence type="inferred from homology"/>
<dbReference type="PROSITE" id="PS51697">
    <property type="entry name" value="ALOG"/>
    <property type="match status" value="1"/>
</dbReference>
<evidence type="ECO:0000313" key="10">
    <source>
        <dbReference type="Proteomes" id="UP000030687"/>
    </source>
</evidence>
<name>V4UCZ7_CITCL</name>
<dbReference type="EMBL" id="KI536312">
    <property type="protein sequence ID" value="ESR62055.1"/>
    <property type="molecule type" value="Genomic_DNA"/>
</dbReference>
<protein>
    <recommendedName>
        <fullName evidence="8">ALOG domain-containing protein</fullName>
    </recommendedName>
</protein>
<dbReference type="eggNOG" id="ENOG502QT0B">
    <property type="taxonomic scope" value="Eukaryota"/>
</dbReference>
<evidence type="ECO:0000259" key="8">
    <source>
        <dbReference type="PROSITE" id="PS51697"/>
    </source>
</evidence>
<organism evidence="9 10">
    <name type="scientific">Citrus clementina</name>
    <name type="common">Clementine</name>
    <name type="synonym">Citrus deliciosa x Citrus sinensis</name>
    <dbReference type="NCBI Taxonomy" id="85681"/>
    <lineage>
        <taxon>Eukaryota</taxon>
        <taxon>Viridiplantae</taxon>
        <taxon>Streptophyta</taxon>
        <taxon>Embryophyta</taxon>
        <taxon>Tracheophyta</taxon>
        <taxon>Spermatophyta</taxon>
        <taxon>Magnoliopsida</taxon>
        <taxon>eudicotyledons</taxon>
        <taxon>Gunneridae</taxon>
        <taxon>Pentapetalae</taxon>
        <taxon>rosids</taxon>
        <taxon>malvids</taxon>
        <taxon>Sapindales</taxon>
        <taxon>Rutaceae</taxon>
        <taxon>Aurantioideae</taxon>
        <taxon>Citrus</taxon>
    </lineage>
</organism>
<dbReference type="STRING" id="85681.V4UCZ7"/>
<gene>
    <name evidence="9" type="ORF">CICLE_v10016755mg</name>
</gene>
<dbReference type="GO" id="GO:0005634">
    <property type="term" value="C:nucleus"/>
    <property type="evidence" value="ECO:0007669"/>
    <property type="project" value="UniProtKB-SubCell"/>
</dbReference>
<evidence type="ECO:0000256" key="4">
    <source>
        <dbReference type="ARBA" id="ARBA00023015"/>
    </source>
</evidence>
<evidence type="ECO:0000313" key="9">
    <source>
        <dbReference type="EMBL" id="ESR62055.1"/>
    </source>
</evidence>
<keyword evidence="4" id="KW-0805">Transcription regulation</keyword>
<evidence type="ECO:0000256" key="7">
    <source>
        <dbReference type="ARBA" id="ARBA00023242"/>
    </source>
</evidence>
<dbReference type="InParanoid" id="V4UCZ7"/>
<evidence type="ECO:0000256" key="1">
    <source>
        <dbReference type="ARBA" id="ARBA00004123"/>
    </source>
</evidence>
<dbReference type="KEGG" id="cic:CICLE_v10016755mg"/>
<dbReference type="AlphaFoldDB" id="V4UCZ7"/>
<keyword evidence="3" id="KW-0217">Developmental protein</keyword>
<evidence type="ECO:0000256" key="5">
    <source>
        <dbReference type="ARBA" id="ARBA00023125"/>
    </source>
</evidence>